<protein>
    <submittedName>
        <fullName evidence="3">Prolyl oligopeptidase family serine peptidase</fullName>
    </submittedName>
</protein>
<organism evidence="3 4">
    <name type="scientific">Chromobacterium amazonense</name>
    <dbReference type="NCBI Taxonomy" id="1382803"/>
    <lineage>
        <taxon>Bacteria</taxon>
        <taxon>Pseudomonadati</taxon>
        <taxon>Pseudomonadota</taxon>
        <taxon>Betaproteobacteria</taxon>
        <taxon>Neisseriales</taxon>
        <taxon>Chromobacteriaceae</taxon>
        <taxon>Chromobacterium</taxon>
    </lineage>
</organism>
<dbReference type="Pfam" id="PF00756">
    <property type="entry name" value="Esterase"/>
    <property type="match status" value="1"/>
</dbReference>
<sequence>MQSISDIRSICREECVYQAIEKLKRYGLSAEQVSDILLNNVVVSNLKPCTKVVPLVTPNGETSEMMVHIPQTSDNNNLGVLIFLHGAGSSSDRIKDLACTLGEISSCVVLCPNAVISYKNESNFDLAGIFGRRVKHPRWHYTVNDFPLLALRWALQNLNINPDRCIISGHSMGGIAAWSIAARFWHLFAAVAPINGVLSMWEMFGPDIEADKLRSNLLTLPILSVHGANDSKIPHSLELFSLQRLAQGGNAFANQILVMGGEHSLNTMRMQKGTSHFDKLGSWMAKQYRKNWPSKIFHHALDLSHSRAHWVEIIKFLDPNKTAVIHAEILDKASIVISTAGVQEIKLYLHRKLVSPGDLSIKINGIDYFHKFSPRLEDIVTTYRESLDSSLFADETISLVLDIGR</sequence>
<accession>A0ABU8V345</accession>
<reference evidence="3 4" key="1">
    <citation type="submission" date="2023-12" db="EMBL/GenBank/DDBJ databases">
        <title>Evaluation and characterization of a potential secondary metabolite violacein from indigenous Chromobacterium amazonense SAM215.</title>
        <authorList>
            <person name="Tarafdar M.R."/>
            <person name="Abedin S.M."/>
            <person name="Atiqua A."/>
            <person name="Saha A."/>
            <person name="Khan S.N."/>
        </authorList>
    </citation>
    <scope>NUCLEOTIDE SEQUENCE [LARGE SCALE GENOMIC DNA]</scope>
    <source>
        <strain evidence="3 4">SAM215</strain>
    </source>
</reference>
<dbReference type="PANTHER" id="PTHR43037:SF5">
    <property type="entry name" value="FERULOYL ESTERASE"/>
    <property type="match status" value="1"/>
</dbReference>
<keyword evidence="1" id="KW-0732">Signal</keyword>
<dbReference type="EMBL" id="JAVFJF020000024">
    <property type="protein sequence ID" value="MEJ8675579.1"/>
    <property type="molecule type" value="Genomic_DNA"/>
</dbReference>
<dbReference type="Proteomes" id="UP001224516">
    <property type="component" value="Unassembled WGS sequence"/>
</dbReference>
<evidence type="ECO:0000313" key="4">
    <source>
        <dbReference type="Proteomes" id="UP001224516"/>
    </source>
</evidence>
<comment type="caution">
    <text evidence="3">The sequence shown here is derived from an EMBL/GenBank/DDBJ whole genome shotgun (WGS) entry which is preliminary data.</text>
</comment>
<dbReference type="InterPro" id="IPR029058">
    <property type="entry name" value="AB_hydrolase_fold"/>
</dbReference>
<dbReference type="InterPro" id="IPR050955">
    <property type="entry name" value="Plant_Biomass_Hydrol_Est"/>
</dbReference>
<proteinExistence type="predicted"/>
<evidence type="ECO:0000256" key="1">
    <source>
        <dbReference type="ARBA" id="ARBA00022729"/>
    </source>
</evidence>
<evidence type="ECO:0000256" key="2">
    <source>
        <dbReference type="ARBA" id="ARBA00022801"/>
    </source>
</evidence>
<dbReference type="Gene3D" id="3.40.50.1820">
    <property type="entry name" value="alpha/beta hydrolase"/>
    <property type="match status" value="1"/>
</dbReference>
<keyword evidence="4" id="KW-1185">Reference proteome</keyword>
<evidence type="ECO:0000313" key="3">
    <source>
        <dbReference type="EMBL" id="MEJ8675579.1"/>
    </source>
</evidence>
<dbReference type="SUPFAM" id="SSF53474">
    <property type="entry name" value="alpha/beta-Hydrolases"/>
    <property type="match status" value="1"/>
</dbReference>
<dbReference type="RefSeq" id="WP_307911544.1">
    <property type="nucleotide sequence ID" value="NZ_JAVFJF020000024.1"/>
</dbReference>
<dbReference type="PANTHER" id="PTHR43037">
    <property type="entry name" value="UNNAMED PRODUCT-RELATED"/>
    <property type="match status" value="1"/>
</dbReference>
<gene>
    <name evidence="3" type="ORF">QCL97_012660</name>
</gene>
<name>A0ABU8V345_9NEIS</name>
<dbReference type="InterPro" id="IPR000801">
    <property type="entry name" value="Esterase-like"/>
</dbReference>
<keyword evidence="2" id="KW-0378">Hydrolase</keyword>